<dbReference type="Proteomes" id="UP000830375">
    <property type="component" value="Unassembled WGS sequence"/>
</dbReference>
<sequence length="559" mass="62313">MMAEAEDDVCALSGEDHPWPQIESLFSLQAVCTKKSDIAAYKNSSSNMKKHVARIHPNKLKVYEELIKSRKRASDSVDEPNSKKNPKIISAVSSPATKVTQAVINKLLISFVCEGSQPFSIVELPSFRKIIETLQPQCTVMTRKTLRLKVQDTFENMKSALIQKLNHADYVATTADCWSARQHSYLGVTYHWIDSTSLERCSAALACRRMTGSHTFDVIAAALEEIHEEYKIRGKITRTTTDSGSNFLKAFRIYGEEKEDDAQDAQEEGDYILEDESDESESEVEYQDLFGILDEDCGLEYQLPRHQKCACHLLNLVATVDASAAEAGSDTYKRLSRLNTAELGFLAEYATVMKPVAMALNLLQGESSVHMGFLLPTLYQLQDKLKKLESSCKVCQPLLKALHGGILKRFGEVMKEPELIAAAILLPKFRTAWTTNQSILTTGLDYIKGQLENSVENDALCYSSPSDEEDFFASMNTGQSKTGELERYLSCSSAGGMDLLHSFPKVKNLSLKVNTAIPASAARERLFSHAGLLLTAKRSRLHCKYLESQLLLKFNSKIL</sequence>
<accession>A0ABQ8L4X3</accession>
<comment type="caution">
    <text evidence="1">The sequence shown here is derived from an EMBL/GenBank/DDBJ whole genome shotgun (WGS) entry which is preliminary data.</text>
</comment>
<dbReference type="SUPFAM" id="SSF53098">
    <property type="entry name" value="Ribonuclease H-like"/>
    <property type="match status" value="1"/>
</dbReference>
<dbReference type="GO" id="GO:0016874">
    <property type="term" value="F:ligase activity"/>
    <property type="evidence" value="ECO:0007669"/>
    <property type="project" value="UniProtKB-KW"/>
</dbReference>
<proteinExistence type="predicted"/>
<evidence type="ECO:0000313" key="1">
    <source>
        <dbReference type="EMBL" id="KAI2645738.1"/>
    </source>
</evidence>
<name>A0ABQ8L4X3_LABRO</name>
<dbReference type="InterPro" id="IPR012337">
    <property type="entry name" value="RNaseH-like_sf"/>
</dbReference>
<dbReference type="EMBL" id="JACTAM010002143">
    <property type="protein sequence ID" value="KAI2645738.1"/>
    <property type="molecule type" value="Genomic_DNA"/>
</dbReference>
<gene>
    <name evidence="1" type="ORF">H4Q32_028766</name>
</gene>
<dbReference type="SUPFAM" id="SSF140996">
    <property type="entry name" value="Hermes dimerisation domain"/>
    <property type="match status" value="1"/>
</dbReference>
<dbReference type="PANTHER" id="PTHR47501">
    <property type="entry name" value="TRANSPOSASE-RELATED"/>
    <property type="match status" value="1"/>
</dbReference>
<keyword evidence="1" id="KW-0436">Ligase</keyword>
<organism evidence="1 2">
    <name type="scientific">Labeo rohita</name>
    <name type="common">Indian major carp</name>
    <name type="synonym">Cyprinus rohita</name>
    <dbReference type="NCBI Taxonomy" id="84645"/>
    <lineage>
        <taxon>Eukaryota</taxon>
        <taxon>Metazoa</taxon>
        <taxon>Chordata</taxon>
        <taxon>Craniata</taxon>
        <taxon>Vertebrata</taxon>
        <taxon>Euteleostomi</taxon>
        <taxon>Actinopterygii</taxon>
        <taxon>Neopterygii</taxon>
        <taxon>Teleostei</taxon>
        <taxon>Ostariophysi</taxon>
        <taxon>Cypriniformes</taxon>
        <taxon>Cyprinidae</taxon>
        <taxon>Labeoninae</taxon>
        <taxon>Labeonini</taxon>
        <taxon>Labeo</taxon>
    </lineage>
</organism>
<protein>
    <submittedName>
        <fullName evidence="1">E3 SUMO-protein ligase ZBED1</fullName>
    </submittedName>
</protein>
<reference evidence="1 2" key="1">
    <citation type="submission" date="2022-01" db="EMBL/GenBank/DDBJ databases">
        <title>A high-quality chromosome-level genome assembly of rohu carp, Labeo rohita.</title>
        <authorList>
            <person name="Arick M.A. II"/>
            <person name="Hsu C.-Y."/>
            <person name="Magbanua Z."/>
            <person name="Pechanova O."/>
            <person name="Grover C."/>
            <person name="Miller E."/>
            <person name="Thrash A."/>
            <person name="Ezzel L."/>
            <person name="Alam S."/>
            <person name="Benzie J."/>
            <person name="Hamilton M."/>
            <person name="Karsi A."/>
            <person name="Lawrence M.L."/>
            <person name="Peterson D.G."/>
        </authorList>
    </citation>
    <scope>NUCLEOTIDE SEQUENCE [LARGE SCALE GENOMIC DNA]</scope>
    <source>
        <strain evidence="2">BAU-BD-2019</strain>
        <tissue evidence="1">Blood</tissue>
    </source>
</reference>
<evidence type="ECO:0000313" key="2">
    <source>
        <dbReference type="Proteomes" id="UP000830375"/>
    </source>
</evidence>
<dbReference type="PANTHER" id="PTHR47501:SF5">
    <property type="entry name" value="HAT C-TERMINAL DIMERISATION DOMAIN-CONTAINING PROTEIN"/>
    <property type="match status" value="1"/>
</dbReference>
<keyword evidence="2" id="KW-1185">Reference proteome</keyword>